<accession>A0ABS5I545</accession>
<keyword evidence="2 8" id="KW-0813">Transport</keyword>
<organism evidence="13 14">
    <name type="scientific">Shewanella intestini</name>
    <dbReference type="NCBI Taxonomy" id="2017544"/>
    <lineage>
        <taxon>Bacteria</taxon>
        <taxon>Pseudomonadati</taxon>
        <taxon>Pseudomonadota</taxon>
        <taxon>Gammaproteobacteria</taxon>
        <taxon>Alteromonadales</taxon>
        <taxon>Shewanellaceae</taxon>
        <taxon>Shewanella</taxon>
    </lineage>
</organism>
<evidence type="ECO:0000256" key="2">
    <source>
        <dbReference type="ARBA" id="ARBA00022448"/>
    </source>
</evidence>
<dbReference type="PROSITE" id="PS52016">
    <property type="entry name" value="TONB_DEPENDENT_REC_3"/>
    <property type="match status" value="1"/>
</dbReference>
<dbReference type="InterPro" id="IPR036942">
    <property type="entry name" value="Beta-barrel_TonB_sf"/>
</dbReference>
<name>A0ABS5I545_9GAMM</name>
<evidence type="ECO:0000256" key="8">
    <source>
        <dbReference type="PROSITE-ProRule" id="PRU01360"/>
    </source>
</evidence>
<dbReference type="InterPro" id="IPR000531">
    <property type="entry name" value="Beta-barrel_TonB"/>
</dbReference>
<proteinExistence type="inferred from homology"/>
<evidence type="ECO:0000259" key="12">
    <source>
        <dbReference type="Pfam" id="PF07715"/>
    </source>
</evidence>
<dbReference type="EMBL" id="JAAIKR010000016">
    <property type="protein sequence ID" value="MBR9729150.1"/>
    <property type="molecule type" value="Genomic_DNA"/>
</dbReference>
<evidence type="ECO:0000256" key="5">
    <source>
        <dbReference type="ARBA" id="ARBA00023077"/>
    </source>
</evidence>
<evidence type="ECO:0000256" key="4">
    <source>
        <dbReference type="ARBA" id="ARBA00022692"/>
    </source>
</evidence>
<feature type="chain" id="PRO_5046032183" evidence="10">
    <location>
        <begin position="31"/>
        <end position="955"/>
    </location>
</feature>
<evidence type="ECO:0000313" key="13">
    <source>
        <dbReference type="EMBL" id="MBR9729150.1"/>
    </source>
</evidence>
<dbReference type="InterPro" id="IPR039426">
    <property type="entry name" value="TonB-dep_rcpt-like"/>
</dbReference>
<protein>
    <submittedName>
        <fullName evidence="13">TonB-dependent receptor</fullName>
    </submittedName>
</protein>
<keyword evidence="5 9" id="KW-0798">TonB box</keyword>
<evidence type="ECO:0000259" key="11">
    <source>
        <dbReference type="Pfam" id="PF00593"/>
    </source>
</evidence>
<dbReference type="InterPro" id="IPR012910">
    <property type="entry name" value="Plug_dom"/>
</dbReference>
<dbReference type="Pfam" id="PF00593">
    <property type="entry name" value="TonB_dep_Rec_b-barrel"/>
    <property type="match status" value="1"/>
</dbReference>
<evidence type="ECO:0000313" key="14">
    <source>
        <dbReference type="Proteomes" id="UP000811844"/>
    </source>
</evidence>
<dbReference type="SUPFAM" id="SSF56935">
    <property type="entry name" value="Porins"/>
    <property type="match status" value="1"/>
</dbReference>
<comment type="caution">
    <text evidence="13">The sequence shown here is derived from an EMBL/GenBank/DDBJ whole genome shotgun (WGS) entry which is preliminary data.</text>
</comment>
<keyword evidence="7 8" id="KW-0998">Cell outer membrane</keyword>
<evidence type="ECO:0000256" key="7">
    <source>
        <dbReference type="ARBA" id="ARBA00023237"/>
    </source>
</evidence>
<sequence length="955" mass="103262">MHTSQIAKAIRLACVYGTLSTAALSTSVMAVEVDENDEEIERIVTTGSHIPKTEYSNPTPIMVIDQAEMQKFGTPDLASMLAELPAIGSTDTLVGNNNSNANAGLSSADLRRLGSKRTLVLVNGKRHVAGAPGSSQVDLSTIPTALIERIEIITGGASAIYGSDAVSGVVNVIMKKDFEGFLFNATGATSVDDVEYGNHSFNVVAGTSNEKGNVSVYAGVERTKQTMSRDLTQLENWGTIVNPLDTGEDDGIPDRLRVKNVGSEMINKWGVINPFSDSRFTFDDSGNMQAQCVRDGTNSFAFGQFENGCDTAFFTEDYENIYPEVDRVNLGGTFNYELAENVSLYGDIKYTKSEIKQQFQPGFSFGGIAIDVANNAYLSDDARAALGGTGTTSMAKFFDELGNRSAHNNRDLFRFVGGVEGFVTASETEIDYEVYYIYGETNNVRVTENDIIEGNLAAAIDSIVDPNTGEIVCNDYTAGSVDPSGCVPYNPFGYNQASEEAKDWISADVTRQDKITQQVIGASATFDTGEFMNLQGGPVAFATGFEYREETSSSITDELTKSGALAGAATPDENADYDVSEVFIEVSLPLLAGLSFAEELTLDGAYRIANYSHVEDRVDAWKVGLMYAPIDSVRIRATHGSAVRAPNLEEAFSPLSPGFARVSDPCDADNINDDPDRAANCAALGIPVGWEANDNVSIDTLSGGNDQLTPETSTSTTVGMVWQPTFVENLAITVDYYKIEIEDAIISVASQDIADNCVDATGGLDAQYCSAIDRDPTTFDIDLVRSGFLNAAALNTSGVESDISYNLGLEDFALEGDLKFNLFVNKLIELERFEFQDRPDEINVETGEVGDPEWQFRFNTSYTIDDLTVSYGVRYIDNVVTYDVSPGGGSPEDLSPGYIPSLTTHDLSMNYYVSDNINVYAGVRNIFDALPPGYTVNAQYDLIGRRIFGGLNVTF</sequence>
<keyword evidence="10" id="KW-0732">Signal</keyword>
<feature type="domain" description="TonB-dependent receptor plug" evidence="12">
    <location>
        <begin position="56"/>
        <end position="169"/>
    </location>
</feature>
<keyword evidence="4 8" id="KW-0812">Transmembrane</keyword>
<keyword evidence="13" id="KW-0675">Receptor</keyword>
<reference evidence="13 14" key="1">
    <citation type="submission" date="2020-02" db="EMBL/GenBank/DDBJ databases">
        <title>Shewanella WXL01 sp. nov., a marine bacterium isolated from green algae in Luhuitou Fringing Reef (Northern South China Sea).</title>
        <authorList>
            <person name="Wang X."/>
        </authorList>
    </citation>
    <scope>NUCLEOTIDE SEQUENCE [LARGE SCALE GENOMIC DNA]</scope>
    <source>
        <strain evidence="13 14">MCCC 1A01895</strain>
    </source>
</reference>
<feature type="signal peptide" evidence="10">
    <location>
        <begin position="1"/>
        <end position="30"/>
    </location>
</feature>
<evidence type="ECO:0000256" key="1">
    <source>
        <dbReference type="ARBA" id="ARBA00004571"/>
    </source>
</evidence>
<feature type="domain" description="TonB-dependent receptor-like beta-barrel" evidence="11">
    <location>
        <begin position="497"/>
        <end position="926"/>
    </location>
</feature>
<keyword evidence="14" id="KW-1185">Reference proteome</keyword>
<dbReference type="PANTHER" id="PTHR47234">
    <property type="match status" value="1"/>
</dbReference>
<dbReference type="GO" id="GO:0016853">
    <property type="term" value="F:isomerase activity"/>
    <property type="evidence" value="ECO:0007669"/>
    <property type="project" value="UniProtKB-KW"/>
</dbReference>
<evidence type="ECO:0000256" key="6">
    <source>
        <dbReference type="ARBA" id="ARBA00023136"/>
    </source>
</evidence>
<dbReference type="Gene3D" id="2.40.170.20">
    <property type="entry name" value="TonB-dependent receptor, beta-barrel domain"/>
    <property type="match status" value="1"/>
</dbReference>
<dbReference type="Pfam" id="PF07715">
    <property type="entry name" value="Plug"/>
    <property type="match status" value="1"/>
</dbReference>
<evidence type="ECO:0000256" key="9">
    <source>
        <dbReference type="RuleBase" id="RU003357"/>
    </source>
</evidence>
<dbReference type="RefSeq" id="WP_153665878.1">
    <property type="nucleotide sequence ID" value="NZ_JAAIKR010000016.1"/>
</dbReference>
<comment type="subcellular location">
    <subcellularLocation>
        <location evidence="1 8">Cell outer membrane</location>
        <topology evidence="1 8">Multi-pass membrane protein</topology>
    </subcellularLocation>
</comment>
<comment type="similarity">
    <text evidence="8 9">Belongs to the TonB-dependent receptor family.</text>
</comment>
<keyword evidence="6 8" id="KW-0472">Membrane</keyword>
<keyword evidence="13" id="KW-0413">Isomerase</keyword>
<dbReference type="InterPro" id="IPR037066">
    <property type="entry name" value="Plug_dom_sf"/>
</dbReference>
<gene>
    <name evidence="13" type="ORF">G3R48_14310</name>
</gene>
<keyword evidence="3 8" id="KW-1134">Transmembrane beta strand</keyword>
<dbReference type="Proteomes" id="UP000811844">
    <property type="component" value="Unassembled WGS sequence"/>
</dbReference>
<evidence type="ECO:0000256" key="10">
    <source>
        <dbReference type="SAM" id="SignalP"/>
    </source>
</evidence>
<dbReference type="Gene3D" id="2.170.130.10">
    <property type="entry name" value="TonB-dependent receptor, plug domain"/>
    <property type="match status" value="1"/>
</dbReference>
<evidence type="ECO:0000256" key="3">
    <source>
        <dbReference type="ARBA" id="ARBA00022452"/>
    </source>
</evidence>
<dbReference type="PANTHER" id="PTHR47234:SF2">
    <property type="entry name" value="TONB-DEPENDENT RECEPTOR"/>
    <property type="match status" value="1"/>
</dbReference>